<dbReference type="Pfam" id="PF02518">
    <property type="entry name" value="HATPase_c"/>
    <property type="match status" value="1"/>
</dbReference>
<dbReference type="SMART" id="SM00387">
    <property type="entry name" value="HATPase_c"/>
    <property type="match status" value="1"/>
</dbReference>
<dbReference type="EMBL" id="LUUL01000092">
    <property type="protein sequence ID" value="OAI24288.1"/>
    <property type="molecule type" value="Genomic_DNA"/>
</dbReference>
<keyword evidence="5" id="KW-0808">Transferase</keyword>
<dbReference type="SUPFAM" id="SSF55874">
    <property type="entry name" value="ATPase domain of HSP90 chaperone/DNA topoisomerase II/histidine kinase"/>
    <property type="match status" value="1"/>
</dbReference>
<dbReference type="CDD" id="cd00082">
    <property type="entry name" value="HisKA"/>
    <property type="match status" value="1"/>
</dbReference>
<dbReference type="GO" id="GO:0000155">
    <property type="term" value="F:phosphorelay sensor kinase activity"/>
    <property type="evidence" value="ECO:0007669"/>
    <property type="project" value="InterPro"/>
</dbReference>
<keyword evidence="4" id="KW-0597">Phosphoprotein</keyword>
<name>A0A291IKT1_9GAMM</name>
<keyword evidence="8" id="KW-1133">Transmembrane helix</keyword>
<dbReference type="PROSITE" id="PS50109">
    <property type="entry name" value="HIS_KIN"/>
    <property type="match status" value="1"/>
</dbReference>
<dbReference type="KEGG" id="mko:MKLM6_2650"/>
<dbReference type="InterPro" id="IPR036890">
    <property type="entry name" value="HATPase_C_sf"/>
</dbReference>
<dbReference type="InterPro" id="IPR036097">
    <property type="entry name" value="HisK_dim/P_sf"/>
</dbReference>
<comment type="caution">
    <text evidence="11">The sequence shown here is derived from an EMBL/GenBank/DDBJ whole genome shotgun (WGS) entry which is preliminary data.</text>
</comment>
<evidence type="ECO:0000256" key="9">
    <source>
        <dbReference type="ARBA" id="ARBA00023012"/>
    </source>
</evidence>
<dbReference type="InterPro" id="IPR050428">
    <property type="entry name" value="TCS_sensor_his_kinase"/>
</dbReference>
<evidence type="ECO:0000256" key="8">
    <source>
        <dbReference type="ARBA" id="ARBA00022989"/>
    </source>
</evidence>
<keyword evidence="9" id="KW-0902">Two-component regulatory system</keyword>
<evidence type="ECO:0000313" key="12">
    <source>
        <dbReference type="Proteomes" id="UP000077734"/>
    </source>
</evidence>
<dbReference type="PANTHER" id="PTHR45436:SF15">
    <property type="entry name" value="SENSOR HISTIDINE KINASE CUSS"/>
    <property type="match status" value="1"/>
</dbReference>
<dbReference type="SUPFAM" id="SSF47384">
    <property type="entry name" value="Homodimeric domain of signal transducing histidine kinase"/>
    <property type="match status" value="1"/>
</dbReference>
<dbReference type="EC" id="2.7.13.3" evidence="3"/>
<dbReference type="Pfam" id="PF00512">
    <property type="entry name" value="HisKA"/>
    <property type="match status" value="1"/>
</dbReference>
<evidence type="ECO:0000256" key="5">
    <source>
        <dbReference type="ARBA" id="ARBA00022679"/>
    </source>
</evidence>
<keyword evidence="12" id="KW-1185">Reference proteome</keyword>
<dbReference type="Gene3D" id="1.10.287.130">
    <property type="match status" value="1"/>
</dbReference>
<dbReference type="CDD" id="cd00075">
    <property type="entry name" value="HATPase"/>
    <property type="match status" value="1"/>
</dbReference>
<dbReference type="InterPro" id="IPR004358">
    <property type="entry name" value="Sig_transdc_His_kin-like_C"/>
</dbReference>
<protein>
    <recommendedName>
        <fullName evidence="3">histidine kinase</fullName>
        <ecNumber evidence="3">2.7.13.3</ecNumber>
    </recommendedName>
</protein>
<comment type="catalytic activity">
    <reaction evidence="1">
        <text>ATP + protein L-histidine = ADP + protein N-phospho-L-histidine.</text>
        <dbReference type="EC" id="2.7.13.3"/>
    </reaction>
</comment>
<sequence>MRKPQSLRAQLLARLTLPLIAVVVLDAAVSYFVALHYADRAYDSWLLDSAKSLAQEVKTQKDKVTFDLPPIAVEVFRWDAMDKTFFKVESAAAGFIAGDRALPGPAMAAMAADAPLFSDGQIQGRKVRIVSVLTASAGGDSGDVLVSVAETLNKRRGMMNEILLAVVAPQLLLLLVTGLHIWVGINRGLSPLHDLATLIGQRSARELNPIPDTNVPLEVRSLTHTINALLQRLGSALAAQQRFIENAAHQLRTPLAGLKVHAERALAADSPDAMKPALSHIKHSADRVAHLSSQLLVLAGSESVSQGSRPFRSLDLAALAKACCMDWVYKALEQEIELGFDAPRISVSIKGDETLLRELLNNLLDNSICYSNPGGRINVTVLADPPGWVVKDDGPGIRPEEADRIFERFYRIPGSRGEGCGLGLAIVKEIADLHAARIEVGPGIDGNGTGISVCFGRQTRAG</sequence>
<gene>
    <name evidence="11" type="ORF">A1356_15790</name>
</gene>
<dbReference type="InterPro" id="IPR013727">
    <property type="entry name" value="2CSK_N"/>
</dbReference>
<dbReference type="InterPro" id="IPR003661">
    <property type="entry name" value="HisK_dim/P_dom"/>
</dbReference>
<dbReference type="SMART" id="SM00388">
    <property type="entry name" value="HisKA"/>
    <property type="match status" value="1"/>
</dbReference>
<dbReference type="InterPro" id="IPR005467">
    <property type="entry name" value="His_kinase_dom"/>
</dbReference>
<dbReference type="AlphaFoldDB" id="A0A291IKT1"/>
<dbReference type="PANTHER" id="PTHR45436">
    <property type="entry name" value="SENSOR HISTIDINE KINASE YKOH"/>
    <property type="match status" value="1"/>
</dbReference>
<dbReference type="GO" id="GO:0005886">
    <property type="term" value="C:plasma membrane"/>
    <property type="evidence" value="ECO:0007669"/>
    <property type="project" value="TreeGrafter"/>
</dbReference>
<keyword evidence="6" id="KW-0812">Transmembrane</keyword>
<dbReference type="Gene3D" id="3.30.565.10">
    <property type="entry name" value="Histidine kinase-like ATPase, C-terminal domain"/>
    <property type="match status" value="1"/>
</dbReference>
<proteinExistence type="predicted"/>
<dbReference type="PROSITE" id="PS50885">
    <property type="entry name" value="HAMP"/>
    <property type="match status" value="1"/>
</dbReference>
<accession>A0A291IKT1</accession>
<evidence type="ECO:0000256" key="10">
    <source>
        <dbReference type="ARBA" id="ARBA00023136"/>
    </source>
</evidence>
<evidence type="ECO:0000256" key="3">
    <source>
        <dbReference type="ARBA" id="ARBA00012438"/>
    </source>
</evidence>
<keyword evidence="7 11" id="KW-0418">Kinase</keyword>
<evidence type="ECO:0000256" key="7">
    <source>
        <dbReference type="ARBA" id="ARBA00022777"/>
    </source>
</evidence>
<dbReference type="PRINTS" id="PR00344">
    <property type="entry name" value="BCTRLSENSOR"/>
</dbReference>
<evidence type="ECO:0000313" key="11">
    <source>
        <dbReference type="EMBL" id="OAI24288.1"/>
    </source>
</evidence>
<dbReference type="InterPro" id="IPR003660">
    <property type="entry name" value="HAMP_dom"/>
</dbReference>
<evidence type="ECO:0000256" key="4">
    <source>
        <dbReference type="ARBA" id="ARBA00022553"/>
    </source>
</evidence>
<reference evidence="11 12" key="1">
    <citation type="submission" date="2016-03" db="EMBL/GenBank/DDBJ databases">
        <authorList>
            <person name="Heylen K."/>
            <person name="De Vos P."/>
            <person name="Vekeman B."/>
        </authorList>
    </citation>
    <scope>NUCLEOTIDE SEQUENCE [LARGE SCALE GENOMIC DNA]</scope>
    <source>
        <strain evidence="11 12">R-49807</strain>
    </source>
</reference>
<comment type="subcellular location">
    <subcellularLocation>
        <location evidence="2">Membrane</location>
        <topology evidence="2">Multi-pass membrane protein</topology>
    </subcellularLocation>
</comment>
<keyword evidence="10" id="KW-0472">Membrane</keyword>
<evidence type="ECO:0000256" key="2">
    <source>
        <dbReference type="ARBA" id="ARBA00004141"/>
    </source>
</evidence>
<evidence type="ECO:0000256" key="6">
    <source>
        <dbReference type="ARBA" id="ARBA00022692"/>
    </source>
</evidence>
<evidence type="ECO:0000256" key="1">
    <source>
        <dbReference type="ARBA" id="ARBA00000085"/>
    </source>
</evidence>
<dbReference type="Pfam" id="PF08521">
    <property type="entry name" value="2CSK_N"/>
    <property type="match status" value="1"/>
</dbReference>
<dbReference type="Proteomes" id="UP000077734">
    <property type="component" value="Unassembled WGS sequence"/>
</dbReference>
<organism evidence="11 12">
    <name type="scientific">Methylomonas koyamae</name>
    <dbReference type="NCBI Taxonomy" id="702114"/>
    <lineage>
        <taxon>Bacteria</taxon>
        <taxon>Pseudomonadati</taxon>
        <taxon>Pseudomonadota</taxon>
        <taxon>Gammaproteobacteria</taxon>
        <taxon>Methylococcales</taxon>
        <taxon>Methylococcaceae</taxon>
        <taxon>Methylomonas</taxon>
    </lineage>
</organism>
<dbReference type="InterPro" id="IPR003594">
    <property type="entry name" value="HATPase_dom"/>
</dbReference>
<dbReference type="RefSeq" id="WP_064028435.1">
    <property type="nucleotide sequence ID" value="NZ_CP023669.1"/>
</dbReference>